<comment type="caution">
    <text evidence="1">The sequence shown here is derived from an EMBL/GenBank/DDBJ whole genome shotgun (WGS) entry which is preliminary data.</text>
</comment>
<accession>A0AAV1J2R3</accession>
<reference evidence="1 2" key="1">
    <citation type="submission" date="2023-11" db="EMBL/GenBank/DDBJ databases">
        <authorList>
            <person name="Okamura Y."/>
        </authorList>
    </citation>
    <scope>NUCLEOTIDE SEQUENCE [LARGE SCALE GENOMIC DNA]</scope>
</reference>
<organism evidence="1 2">
    <name type="scientific">Leptosia nina</name>
    <dbReference type="NCBI Taxonomy" id="320188"/>
    <lineage>
        <taxon>Eukaryota</taxon>
        <taxon>Metazoa</taxon>
        <taxon>Ecdysozoa</taxon>
        <taxon>Arthropoda</taxon>
        <taxon>Hexapoda</taxon>
        <taxon>Insecta</taxon>
        <taxon>Pterygota</taxon>
        <taxon>Neoptera</taxon>
        <taxon>Endopterygota</taxon>
        <taxon>Lepidoptera</taxon>
        <taxon>Glossata</taxon>
        <taxon>Ditrysia</taxon>
        <taxon>Papilionoidea</taxon>
        <taxon>Pieridae</taxon>
        <taxon>Pierinae</taxon>
        <taxon>Leptosia</taxon>
    </lineage>
</organism>
<protein>
    <submittedName>
        <fullName evidence="1">Uncharacterized protein</fullName>
    </submittedName>
</protein>
<evidence type="ECO:0000313" key="2">
    <source>
        <dbReference type="Proteomes" id="UP001497472"/>
    </source>
</evidence>
<proteinExistence type="predicted"/>
<name>A0AAV1J2R3_9NEOP</name>
<dbReference type="EMBL" id="CAVLEF010000003">
    <property type="protein sequence ID" value="CAK1542689.1"/>
    <property type="molecule type" value="Genomic_DNA"/>
</dbReference>
<dbReference type="Proteomes" id="UP001497472">
    <property type="component" value="Unassembled WGS sequence"/>
</dbReference>
<gene>
    <name evidence="1" type="ORF">LNINA_LOCUS2553</name>
</gene>
<evidence type="ECO:0000313" key="1">
    <source>
        <dbReference type="EMBL" id="CAK1542689.1"/>
    </source>
</evidence>
<dbReference type="AlphaFoldDB" id="A0AAV1J2R3"/>
<sequence length="91" mass="10575">MQRALTFVEACFTRVVDEQQVRTSRAPELRLSWCGATESRDAHPGRESGRKWRSPLAYCLRWQGGRTLNFEKETRDKACTYKYSSLLCLLT</sequence>
<keyword evidence="2" id="KW-1185">Reference proteome</keyword>